<dbReference type="CDD" id="cd02440">
    <property type="entry name" value="AdoMet_MTases"/>
    <property type="match status" value="1"/>
</dbReference>
<dbReference type="GO" id="GO:0008168">
    <property type="term" value="F:methyltransferase activity"/>
    <property type="evidence" value="ECO:0007669"/>
    <property type="project" value="TreeGrafter"/>
</dbReference>
<dbReference type="EMBL" id="VLTJ01000027">
    <property type="protein sequence ID" value="TSH93624.1"/>
    <property type="molecule type" value="Genomic_DNA"/>
</dbReference>
<dbReference type="PANTHER" id="PTHR42912">
    <property type="entry name" value="METHYLTRANSFERASE"/>
    <property type="match status" value="1"/>
</dbReference>
<sequence length="225" mass="24700">MSATARPPEGAASLPRGGGRAATGGSSTIASVRPDLARIASWIAPQSRVLDLGCGDGSLLAYLAEQHEVSGVGVEIDDQRVITCVQRGVNVIQQNLEAGLALFDDCQFDTVVLSQTLQAMHHTEHILREMVRVGREGIVSFPNFGYWKHGFSILGGRMPVNGNLPYQWYDTPNIHLCTLQDFERLAASLGLRVLERATFFEEREIDFLPQWRSTLAVYRFAAPGC</sequence>
<evidence type="ECO:0000313" key="2">
    <source>
        <dbReference type="EMBL" id="TSH93624.1"/>
    </source>
</evidence>
<feature type="region of interest" description="Disordered" evidence="1">
    <location>
        <begin position="1"/>
        <end position="27"/>
    </location>
</feature>
<keyword evidence="3" id="KW-1185">Reference proteome</keyword>
<dbReference type="RefSeq" id="WP_143948836.1">
    <property type="nucleotide sequence ID" value="NZ_BAABMB010000006.1"/>
</dbReference>
<organism evidence="2 3">
    <name type="scientific">Verticiella sediminum</name>
    <dbReference type="NCBI Taxonomy" id="1247510"/>
    <lineage>
        <taxon>Bacteria</taxon>
        <taxon>Pseudomonadati</taxon>
        <taxon>Pseudomonadota</taxon>
        <taxon>Betaproteobacteria</taxon>
        <taxon>Burkholderiales</taxon>
        <taxon>Alcaligenaceae</taxon>
        <taxon>Verticiella</taxon>
    </lineage>
</organism>
<dbReference type="InterPro" id="IPR050508">
    <property type="entry name" value="Methyltransf_Superfamily"/>
</dbReference>
<dbReference type="AlphaFoldDB" id="A0A556AL56"/>
<proteinExistence type="predicted"/>
<accession>A0A556AL56</accession>
<dbReference type="InterPro" id="IPR029063">
    <property type="entry name" value="SAM-dependent_MTases_sf"/>
</dbReference>
<dbReference type="Proteomes" id="UP000318405">
    <property type="component" value="Unassembled WGS sequence"/>
</dbReference>
<dbReference type="OrthoDB" id="9792690at2"/>
<evidence type="ECO:0000256" key="1">
    <source>
        <dbReference type="SAM" id="MobiDB-lite"/>
    </source>
</evidence>
<comment type="caution">
    <text evidence="2">The sequence shown here is derived from an EMBL/GenBank/DDBJ whole genome shotgun (WGS) entry which is preliminary data.</text>
</comment>
<dbReference type="Pfam" id="PF07021">
    <property type="entry name" value="MetW"/>
    <property type="match status" value="1"/>
</dbReference>
<dbReference type="NCBIfam" id="TIGR02081">
    <property type="entry name" value="metW"/>
    <property type="match status" value="1"/>
</dbReference>
<dbReference type="Gene3D" id="3.40.50.150">
    <property type="entry name" value="Vaccinia Virus protein VP39"/>
    <property type="match status" value="1"/>
</dbReference>
<evidence type="ECO:0000313" key="3">
    <source>
        <dbReference type="Proteomes" id="UP000318405"/>
    </source>
</evidence>
<dbReference type="SUPFAM" id="SSF53335">
    <property type="entry name" value="S-adenosyl-L-methionine-dependent methyltransferases"/>
    <property type="match status" value="1"/>
</dbReference>
<reference evidence="2 3" key="1">
    <citation type="submission" date="2019-07" db="EMBL/GenBank/DDBJ databases">
        <title>Qingshengfaniella alkalisoli gen. nov., sp. nov., isolated from saline soil.</title>
        <authorList>
            <person name="Xu L."/>
            <person name="Huang X.-X."/>
            <person name="Sun J.-Q."/>
        </authorList>
    </citation>
    <scope>NUCLEOTIDE SEQUENCE [LARGE SCALE GENOMIC DNA]</scope>
    <source>
        <strain evidence="2 3">DSM 27279</strain>
    </source>
</reference>
<dbReference type="PANTHER" id="PTHR42912:SF58">
    <property type="entry name" value="BLR1400 PROTEIN"/>
    <property type="match status" value="1"/>
</dbReference>
<protein>
    <submittedName>
        <fullName evidence="2">Methionine biosynthesis protein MetW</fullName>
    </submittedName>
</protein>
<dbReference type="InterPro" id="IPR010743">
    <property type="entry name" value="Methionine_synth_MetW"/>
</dbReference>
<name>A0A556AL56_9BURK</name>
<gene>
    <name evidence="2" type="primary">metW</name>
    <name evidence="2" type="ORF">FOZ76_13690</name>
</gene>